<protein>
    <submittedName>
        <fullName evidence="1">Uncharacterized protein</fullName>
    </submittedName>
</protein>
<dbReference type="EMBL" id="CAJNNW010035508">
    <property type="protein sequence ID" value="CAE8728171.1"/>
    <property type="molecule type" value="Genomic_DNA"/>
</dbReference>
<name>A0A813LHK1_POLGL</name>
<accession>A0A813LHK1</accession>
<feature type="non-terminal residue" evidence="1">
    <location>
        <position position="1"/>
    </location>
</feature>
<proteinExistence type="predicted"/>
<dbReference type="AlphaFoldDB" id="A0A813LHK1"/>
<dbReference type="Proteomes" id="UP000626109">
    <property type="component" value="Unassembled WGS sequence"/>
</dbReference>
<comment type="caution">
    <text evidence="1">The sequence shown here is derived from an EMBL/GenBank/DDBJ whole genome shotgun (WGS) entry which is preliminary data.</text>
</comment>
<reference evidence="1" key="1">
    <citation type="submission" date="2021-02" db="EMBL/GenBank/DDBJ databases">
        <authorList>
            <person name="Dougan E. K."/>
            <person name="Rhodes N."/>
            <person name="Thang M."/>
            <person name="Chan C."/>
        </authorList>
    </citation>
    <scope>NUCLEOTIDE SEQUENCE</scope>
</reference>
<evidence type="ECO:0000313" key="2">
    <source>
        <dbReference type="Proteomes" id="UP000626109"/>
    </source>
</evidence>
<organism evidence="1 2">
    <name type="scientific">Polarella glacialis</name>
    <name type="common">Dinoflagellate</name>
    <dbReference type="NCBI Taxonomy" id="89957"/>
    <lineage>
        <taxon>Eukaryota</taxon>
        <taxon>Sar</taxon>
        <taxon>Alveolata</taxon>
        <taxon>Dinophyceae</taxon>
        <taxon>Suessiales</taxon>
        <taxon>Suessiaceae</taxon>
        <taxon>Polarella</taxon>
    </lineage>
</organism>
<sequence length="63" mass="6768">MRVVSAPNPQVQGWPVPAVHVMSQATSVAPLASPLAPFAPPPHFQAAAPCRIQHMQQVQVTYK</sequence>
<gene>
    <name evidence="1" type="ORF">PGLA2088_LOCUS45044</name>
</gene>
<evidence type="ECO:0000313" key="1">
    <source>
        <dbReference type="EMBL" id="CAE8728171.1"/>
    </source>
</evidence>